<name>A0A2K3NRK0_TRIPR</name>
<dbReference type="AlphaFoldDB" id="A0A2K3NRK0"/>
<accession>A0A2K3NRK0</accession>
<dbReference type="Proteomes" id="UP000236291">
    <property type="component" value="Unassembled WGS sequence"/>
</dbReference>
<reference evidence="1 2" key="1">
    <citation type="journal article" date="2014" name="Am. J. Bot.">
        <title>Genome assembly and annotation for red clover (Trifolium pratense; Fabaceae).</title>
        <authorList>
            <person name="Istvanek J."/>
            <person name="Jaros M."/>
            <person name="Krenek A."/>
            <person name="Repkova J."/>
        </authorList>
    </citation>
    <scope>NUCLEOTIDE SEQUENCE [LARGE SCALE GENOMIC DNA]</scope>
    <source>
        <strain evidence="2">cv. Tatra</strain>
        <tissue evidence="1">Young leaves</tissue>
    </source>
</reference>
<sequence>MWRHCPVHHCSASGDADTVTINACTVVVDMAVSSHAVFAGAQ</sequence>
<dbReference type="EMBL" id="ASHM01000911">
    <property type="protein sequence ID" value="PNY05662.1"/>
    <property type="molecule type" value="Genomic_DNA"/>
</dbReference>
<evidence type="ECO:0000313" key="1">
    <source>
        <dbReference type="EMBL" id="PNY05662.1"/>
    </source>
</evidence>
<reference evidence="1 2" key="2">
    <citation type="journal article" date="2017" name="Front. Plant Sci.">
        <title>Gene Classification and Mining of Molecular Markers Useful in Red Clover (Trifolium pratense) Breeding.</title>
        <authorList>
            <person name="Istvanek J."/>
            <person name="Dluhosova J."/>
            <person name="Dluhos P."/>
            <person name="Patkova L."/>
            <person name="Nedelnik J."/>
            <person name="Repkova J."/>
        </authorList>
    </citation>
    <scope>NUCLEOTIDE SEQUENCE [LARGE SCALE GENOMIC DNA]</scope>
    <source>
        <strain evidence="2">cv. Tatra</strain>
        <tissue evidence="1">Young leaves</tissue>
    </source>
</reference>
<evidence type="ECO:0000313" key="2">
    <source>
        <dbReference type="Proteomes" id="UP000236291"/>
    </source>
</evidence>
<comment type="caution">
    <text evidence="1">The sequence shown here is derived from an EMBL/GenBank/DDBJ whole genome shotgun (WGS) entry which is preliminary data.</text>
</comment>
<gene>
    <name evidence="1" type="ORF">L195_g002117</name>
</gene>
<protein>
    <submittedName>
        <fullName evidence="1">Uncharacterized protein</fullName>
    </submittedName>
</protein>
<proteinExistence type="predicted"/>
<organism evidence="1 2">
    <name type="scientific">Trifolium pratense</name>
    <name type="common">Red clover</name>
    <dbReference type="NCBI Taxonomy" id="57577"/>
    <lineage>
        <taxon>Eukaryota</taxon>
        <taxon>Viridiplantae</taxon>
        <taxon>Streptophyta</taxon>
        <taxon>Embryophyta</taxon>
        <taxon>Tracheophyta</taxon>
        <taxon>Spermatophyta</taxon>
        <taxon>Magnoliopsida</taxon>
        <taxon>eudicotyledons</taxon>
        <taxon>Gunneridae</taxon>
        <taxon>Pentapetalae</taxon>
        <taxon>rosids</taxon>
        <taxon>fabids</taxon>
        <taxon>Fabales</taxon>
        <taxon>Fabaceae</taxon>
        <taxon>Papilionoideae</taxon>
        <taxon>50 kb inversion clade</taxon>
        <taxon>NPAAA clade</taxon>
        <taxon>Hologalegina</taxon>
        <taxon>IRL clade</taxon>
        <taxon>Trifolieae</taxon>
        <taxon>Trifolium</taxon>
    </lineage>
</organism>